<reference evidence="1 2" key="1">
    <citation type="submission" date="2019-06" db="EMBL/GenBank/DDBJ databases">
        <title>Sorghum-associated microbial communities from plants grown in Nebraska, USA.</title>
        <authorList>
            <person name="Schachtman D."/>
        </authorList>
    </citation>
    <scope>NUCLEOTIDE SEQUENCE [LARGE SCALE GENOMIC DNA]</scope>
    <source>
        <strain evidence="1 2">2482</strain>
    </source>
</reference>
<dbReference type="AlphaFoldDB" id="A0A561DXF0"/>
<proteinExistence type="predicted"/>
<sequence>MARHKEFDETEVLRKALVLFWRNGYEKTSMQD</sequence>
<evidence type="ECO:0008006" key="3">
    <source>
        <dbReference type="Google" id="ProtNLM"/>
    </source>
</evidence>
<evidence type="ECO:0000313" key="2">
    <source>
        <dbReference type="Proteomes" id="UP000319671"/>
    </source>
</evidence>
<dbReference type="SUPFAM" id="SSF46689">
    <property type="entry name" value="Homeodomain-like"/>
    <property type="match status" value="1"/>
</dbReference>
<keyword evidence="2" id="KW-1185">Reference proteome</keyword>
<organism evidence="1 2">
    <name type="scientific">Neobacillus bataviensis</name>
    <dbReference type="NCBI Taxonomy" id="220685"/>
    <lineage>
        <taxon>Bacteria</taxon>
        <taxon>Bacillati</taxon>
        <taxon>Bacillota</taxon>
        <taxon>Bacilli</taxon>
        <taxon>Bacillales</taxon>
        <taxon>Bacillaceae</taxon>
        <taxon>Neobacillus</taxon>
    </lineage>
</organism>
<dbReference type="EMBL" id="VIVN01000001">
    <property type="protein sequence ID" value="TWE08026.1"/>
    <property type="molecule type" value="Genomic_DNA"/>
</dbReference>
<protein>
    <recommendedName>
        <fullName evidence="3">TetR family transcriptional regulator</fullName>
    </recommendedName>
</protein>
<dbReference type="InterPro" id="IPR009057">
    <property type="entry name" value="Homeodomain-like_sf"/>
</dbReference>
<dbReference type="Gene3D" id="1.10.10.60">
    <property type="entry name" value="Homeodomain-like"/>
    <property type="match status" value="1"/>
</dbReference>
<accession>A0A561DXF0</accession>
<comment type="caution">
    <text evidence="1">The sequence shown here is derived from an EMBL/GenBank/DDBJ whole genome shotgun (WGS) entry which is preliminary data.</text>
</comment>
<dbReference type="Proteomes" id="UP000319671">
    <property type="component" value="Unassembled WGS sequence"/>
</dbReference>
<name>A0A561DXF0_9BACI</name>
<gene>
    <name evidence="1" type="ORF">FB550_10138</name>
</gene>
<evidence type="ECO:0000313" key="1">
    <source>
        <dbReference type="EMBL" id="TWE08026.1"/>
    </source>
</evidence>